<evidence type="ECO:0000313" key="2">
    <source>
        <dbReference type="Proteomes" id="UP000287519"/>
    </source>
</evidence>
<evidence type="ECO:0000313" key="1">
    <source>
        <dbReference type="EMBL" id="GCE43426.1"/>
    </source>
</evidence>
<name>A0A402CII1_RHOWR</name>
<reference evidence="1 2" key="1">
    <citation type="submission" date="2018-11" db="EMBL/GenBank/DDBJ databases">
        <title>Microbial catabolism of amino acid.</title>
        <authorList>
            <person name="Hibi M."/>
            <person name="Ogawa J."/>
        </authorList>
    </citation>
    <scope>NUCLEOTIDE SEQUENCE [LARGE SCALE GENOMIC DNA]</scope>
    <source>
        <strain evidence="1 2">C31-06</strain>
    </source>
</reference>
<organism evidence="1 2">
    <name type="scientific">Rhodococcus wratislaviensis</name>
    <name type="common">Tsukamurella wratislaviensis</name>
    <dbReference type="NCBI Taxonomy" id="44752"/>
    <lineage>
        <taxon>Bacteria</taxon>
        <taxon>Bacillati</taxon>
        <taxon>Actinomycetota</taxon>
        <taxon>Actinomycetes</taxon>
        <taxon>Mycobacteriales</taxon>
        <taxon>Nocardiaceae</taxon>
        <taxon>Rhodococcus</taxon>
    </lineage>
</organism>
<gene>
    <name evidence="1" type="ORF">Rhow_007656</name>
</gene>
<sequence length="38" mass="4283">MLSVFSLSPRHFVFLSRLPEAEQGAGRNESGRSGWVNY</sequence>
<protein>
    <submittedName>
        <fullName evidence="1">Uncharacterized protein</fullName>
    </submittedName>
</protein>
<dbReference type="EMBL" id="BHYM01000073">
    <property type="protein sequence ID" value="GCE43426.1"/>
    <property type="molecule type" value="Genomic_DNA"/>
</dbReference>
<dbReference type="AlphaFoldDB" id="A0A402CII1"/>
<dbReference type="Proteomes" id="UP000287519">
    <property type="component" value="Unassembled WGS sequence"/>
</dbReference>
<comment type="caution">
    <text evidence="1">The sequence shown here is derived from an EMBL/GenBank/DDBJ whole genome shotgun (WGS) entry which is preliminary data.</text>
</comment>
<keyword evidence="2" id="KW-1185">Reference proteome</keyword>
<accession>A0A402CII1</accession>
<proteinExistence type="predicted"/>